<evidence type="ECO:0000313" key="11">
    <source>
        <dbReference type="Proteomes" id="UP000245667"/>
    </source>
</evidence>
<evidence type="ECO:0000256" key="4">
    <source>
        <dbReference type="ARBA" id="ARBA00022679"/>
    </source>
</evidence>
<dbReference type="AlphaFoldDB" id="A0A316DZZ6"/>
<evidence type="ECO:0000313" key="10">
    <source>
        <dbReference type="EMBL" id="PWK23947.1"/>
    </source>
</evidence>
<gene>
    <name evidence="9" type="ORF">HZY62_09985</name>
    <name evidence="10" type="ORF">LX92_01533</name>
</gene>
<dbReference type="Pfam" id="PF00132">
    <property type="entry name" value="Hexapep"/>
    <property type="match status" value="1"/>
</dbReference>
<comment type="catalytic activity">
    <reaction evidence="8">
        <text>chloramphenicol + acetyl-CoA = chloramphenicol 3-acetate + CoA</text>
        <dbReference type="Rhea" id="RHEA:18421"/>
        <dbReference type="ChEBI" id="CHEBI:16730"/>
        <dbReference type="ChEBI" id="CHEBI:17698"/>
        <dbReference type="ChEBI" id="CHEBI:57287"/>
        <dbReference type="ChEBI" id="CHEBI:57288"/>
        <dbReference type="EC" id="2.3.1.28"/>
    </reaction>
</comment>
<dbReference type="Gene3D" id="2.160.10.10">
    <property type="entry name" value="Hexapeptide repeat proteins"/>
    <property type="match status" value="1"/>
</dbReference>
<dbReference type="PANTHER" id="PTHR43300:SF12">
    <property type="entry name" value="CHLORAMPHENICOL ACETYLTRANSFERASE"/>
    <property type="match status" value="1"/>
</dbReference>
<keyword evidence="7 9" id="KW-0012">Acyltransferase</keyword>
<dbReference type="CDD" id="cd04647">
    <property type="entry name" value="LbH_MAT_like"/>
    <property type="match status" value="1"/>
</dbReference>
<protein>
    <recommendedName>
        <fullName evidence="3">Chloramphenicol acetyltransferase</fullName>
        <ecNumber evidence="2">2.3.1.28</ecNumber>
    </recommendedName>
</protein>
<keyword evidence="5" id="KW-0677">Repeat</keyword>
<evidence type="ECO:0000256" key="5">
    <source>
        <dbReference type="ARBA" id="ARBA00022737"/>
    </source>
</evidence>
<keyword evidence="4 10" id="KW-0808">Transferase</keyword>
<dbReference type="RefSeq" id="WP_109649716.1">
    <property type="nucleotide sequence ID" value="NZ_JACWLN010000003.1"/>
</dbReference>
<dbReference type="InterPro" id="IPR050179">
    <property type="entry name" value="Trans_hexapeptide_repeat"/>
</dbReference>
<dbReference type="InterPro" id="IPR011004">
    <property type="entry name" value="Trimer_LpxA-like_sf"/>
</dbReference>
<sequence length="206" mass="22548">MPNSPKPFRTEYYNENELRSFGIGSVGNNVRIAKNCTIVGLERISIGNNVIIDSRCSIIVTGEGFLSLGSYIHIGSYSYLLASEGITINDFSGLSQGVKIYSKTDDYSGNSLTNPTVPNKYKKIKKGRVTIKPHVIIGAGSVILPNVIIEKGVAIGALSLVTTNLNSWTIYTGNPLKKVFARSKKLLELKDEFLENADKKLMKMAK</sequence>
<comment type="caution">
    <text evidence="10">The sequence shown here is derived from an EMBL/GenBank/DDBJ whole genome shotgun (WGS) entry which is preliminary data.</text>
</comment>
<evidence type="ECO:0000256" key="7">
    <source>
        <dbReference type="ARBA" id="ARBA00023315"/>
    </source>
</evidence>
<evidence type="ECO:0000256" key="8">
    <source>
        <dbReference type="ARBA" id="ARBA00047633"/>
    </source>
</evidence>
<name>A0A316DZZ6_9FLAO</name>
<reference evidence="9 12" key="2">
    <citation type="submission" date="2020-07" db="EMBL/GenBank/DDBJ databases">
        <title>The draft genome sequence of Maribacter polysiphoniae KCTC 22021.</title>
        <authorList>
            <person name="Mu L."/>
        </authorList>
    </citation>
    <scope>NUCLEOTIDE SEQUENCE [LARGE SCALE GENOMIC DNA]</scope>
    <source>
        <strain evidence="9 12">KCTC 22021</strain>
    </source>
</reference>
<dbReference type="GO" id="GO:0046677">
    <property type="term" value="P:response to antibiotic"/>
    <property type="evidence" value="ECO:0007669"/>
    <property type="project" value="UniProtKB-KW"/>
</dbReference>
<keyword evidence="6" id="KW-0046">Antibiotic resistance</keyword>
<keyword evidence="12" id="KW-1185">Reference proteome</keyword>
<dbReference type="EMBL" id="QGGQ01000003">
    <property type="protein sequence ID" value="PWK23947.1"/>
    <property type="molecule type" value="Genomic_DNA"/>
</dbReference>
<evidence type="ECO:0000256" key="2">
    <source>
        <dbReference type="ARBA" id="ARBA00013235"/>
    </source>
</evidence>
<dbReference type="SUPFAM" id="SSF51161">
    <property type="entry name" value="Trimeric LpxA-like enzymes"/>
    <property type="match status" value="1"/>
</dbReference>
<dbReference type="OrthoDB" id="9814490at2"/>
<dbReference type="Proteomes" id="UP000245667">
    <property type="component" value="Unassembled WGS sequence"/>
</dbReference>
<accession>A0A316DZZ6</accession>
<evidence type="ECO:0000256" key="6">
    <source>
        <dbReference type="ARBA" id="ARBA00023251"/>
    </source>
</evidence>
<evidence type="ECO:0000313" key="9">
    <source>
        <dbReference type="EMBL" id="MBD1260915.1"/>
    </source>
</evidence>
<dbReference type="PROSITE" id="PS00101">
    <property type="entry name" value="HEXAPEP_TRANSFERASES"/>
    <property type="match status" value="1"/>
</dbReference>
<dbReference type="Proteomes" id="UP000651837">
    <property type="component" value="Unassembled WGS sequence"/>
</dbReference>
<evidence type="ECO:0000256" key="3">
    <source>
        <dbReference type="ARBA" id="ARBA00020291"/>
    </source>
</evidence>
<evidence type="ECO:0000256" key="1">
    <source>
        <dbReference type="ARBA" id="ARBA00007274"/>
    </source>
</evidence>
<dbReference type="GO" id="GO:0008811">
    <property type="term" value="F:chloramphenicol O-acetyltransferase activity"/>
    <property type="evidence" value="ECO:0007669"/>
    <property type="project" value="UniProtKB-EC"/>
</dbReference>
<dbReference type="EMBL" id="JACWLN010000003">
    <property type="protein sequence ID" value="MBD1260915.1"/>
    <property type="molecule type" value="Genomic_DNA"/>
</dbReference>
<dbReference type="InterPro" id="IPR001451">
    <property type="entry name" value="Hexapep"/>
</dbReference>
<organism evidence="10 11">
    <name type="scientific">Maribacter polysiphoniae</name>
    <dbReference type="NCBI Taxonomy" id="429344"/>
    <lineage>
        <taxon>Bacteria</taxon>
        <taxon>Pseudomonadati</taxon>
        <taxon>Bacteroidota</taxon>
        <taxon>Flavobacteriia</taxon>
        <taxon>Flavobacteriales</taxon>
        <taxon>Flavobacteriaceae</taxon>
        <taxon>Maribacter</taxon>
    </lineage>
</organism>
<evidence type="ECO:0000313" key="12">
    <source>
        <dbReference type="Proteomes" id="UP000651837"/>
    </source>
</evidence>
<dbReference type="EC" id="2.3.1.28" evidence="2"/>
<comment type="similarity">
    <text evidence="1">Belongs to the transferase hexapeptide repeat family.</text>
</comment>
<dbReference type="InterPro" id="IPR018357">
    <property type="entry name" value="Hexapep_transf_CS"/>
</dbReference>
<reference evidence="10 11" key="1">
    <citation type="submission" date="2018-05" db="EMBL/GenBank/DDBJ databases">
        <title>Genomic Encyclopedia of Archaeal and Bacterial Type Strains, Phase II (KMG-II): from individual species to whole genera.</title>
        <authorList>
            <person name="Goeker M."/>
        </authorList>
    </citation>
    <scope>NUCLEOTIDE SEQUENCE [LARGE SCALE GENOMIC DNA]</scope>
    <source>
        <strain evidence="10 11">DSM 23514</strain>
    </source>
</reference>
<dbReference type="PANTHER" id="PTHR43300">
    <property type="entry name" value="ACETYLTRANSFERASE"/>
    <property type="match status" value="1"/>
</dbReference>
<proteinExistence type="inferred from homology"/>